<dbReference type="InterPro" id="IPR003779">
    <property type="entry name" value="CMD-like"/>
</dbReference>
<reference evidence="2 3" key="1">
    <citation type="submission" date="2019-07" db="EMBL/GenBank/DDBJ databases">
        <title>Qingshengfaniella alkalisoli gen. nov., sp. nov., isolated from saline soil.</title>
        <authorList>
            <person name="Xu L."/>
            <person name="Huang X.-X."/>
            <person name="Sun J.-Q."/>
        </authorList>
    </citation>
    <scope>NUCLEOTIDE SEQUENCE [LARGE SCALE GENOMIC DNA]</scope>
    <source>
        <strain evidence="2 3">DSM 27279</strain>
    </source>
</reference>
<dbReference type="PANTHER" id="PTHR33570">
    <property type="entry name" value="4-CARBOXYMUCONOLACTONE DECARBOXYLASE FAMILY PROTEIN"/>
    <property type="match status" value="1"/>
</dbReference>
<organism evidence="2 3">
    <name type="scientific">Verticiella sediminum</name>
    <dbReference type="NCBI Taxonomy" id="1247510"/>
    <lineage>
        <taxon>Bacteria</taxon>
        <taxon>Pseudomonadati</taxon>
        <taxon>Pseudomonadota</taxon>
        <taxon>Betaproteobacteria</taxon>
        <taxon>Burkholderiales</taxon>
        <taxon>Alcaligenaceae</taxon>
        <taxon>Verticiella</taxon>
    </lineage>
</organism>
<evidence type="ECO:0000313" key="2">
    <source>
        <dbReference type="EMBL" id="TSH91573.1"/>
    </source>
</evidence>
<evidence type="ECO:0000313" key="3">
    <source>
        <dbReference type="Proteomes" id="UP000318405"/>
    </source>
</evidence>
<protein>
    <submittedName>
        <fullName evidence="2">4-carboxymuconolactone decarboxylase</fullName>
    </submittedName>
</protein>
<dbReference type="Proteomes" id="UP000318405">
    <property type="component" value="Unassembled WGS sequence"/>
</dbReference>
<dbReference type="InterPro" id="IPR029032">
    <property type="entry name" value="AhpD-like"/>
</dbReference>
<dbReference type="SUPFAM" id="SSF69118">
    <property type="entry name" value="AhpD-like"/>
    <property type="match status" value="1"/>
</dbReference>
<dbReference type="AlphaFoldDB" id="A0A556AFD3"/>
<dbReference type="PANTHER" id="PTHR33570:SF2">
    <property type="entry name" value="CARBOXYMUCONOLACTONE DECARBOXYLASE-LIKE DOMAIN-CONTAINING PROTEIN"/>
    <property type="match status" value="1"/>
</dbReference>
<comment type="caution">
    <text evidence="2">The sequence shown here is derived from an EMBL/GenBank/DDBJ whole genome shotgun (WGS) entry which is preliminary data.</text>
</comment>
<gene>
    <name evidence="2" type="ORF">FOZ76_18390</name>
</gene>
<proteinExistence type="predicted"/>
<dbReference type="OrthoDB" id="9793083at2"/>
<dbReference type="InterPro" id="IPR052512">
    <property type="entry name" value="4CMD/NDH-1_regulator"/>
</dbReference>
<dbReference type="RefSeq" id="WP_143949745.1">
    <property type="nucleotide sequence ID" value="NZ_BAABMB010000006.1"/>
</dbReference>
<dbReference type="GO" id="GO:0051920">
    <property type="term" value="F:peroxiredoxin activity"/>
    <property type="evidence" value="ECO:0007669"/>
    <property type="project" value="InterPro"/>
</dbReference>
<keyword evidence="3" id="KW-1185">Reference proteome</keyword>
<name>A0A556AFD3_9BURK</name>
<evidence type="ECO:0000259" key="1">
    <source>
        <dbReference type="Pfam" id="PF02627"/>
    </source>
</evidence>
<dbReference type="Pfam" id="PF02627">
    <property type="entry name" value="CMD"/>
    <property type="match status" value="1"/>
</dbReference>
<dbReference type="EMBL" id="VLTJ01000035">
    <property type="protein sequence ID" value="TSH91573.1"/>
    <property type="molecule type" value="Genomic_DNA"/>
</dbReference>
<sequence>MNKELFEKGLEVRRSVVGETYVEASLKNADEFSMPMQELVTEFCWGEVWSRPGLDRRSRSILNLGMIAALNRPEEFAVHVRGAINNDVTKEEIRECLLQIAVYVGMPAGLGSFKIARQVFKEMGI</sequence>
<dbReference type="Gene3D" id="1.20.1290.10">
    <property type="entry name" value="AhpD-like"/>
    <property type="match status" value="1"/>
</dbReference>
<feature type="domain" description="Carboxymuconolactone decarboxylase-like" evidence="1">
    <location>
        <begin position="36"/>
        <end position="117"/>
    </location>
</feature>
<accession>A0A556AFD3</accession>